<sequence length="169" mass="19017">MVTSIVPKTAGVASFFCRKPHKINKNLGYVFKTFDNTIVTWKGMNMKKWLLLFSFVLLVVAGCANAAEEETLAYLDVKMAIEEKLPVNEEVELACFATYGEEKVTDASEVKFEVWKHGEENREMIEGTHVGDGKYVARYTFPTKGTYSVVAHVTAKNMHNMPKVDVVVE</sequence>
<dbReference type="InterPro" id="IPR032693">
    <property type="entry name" value="YtkA-like_dom"/>
</dbReference>
<keyword evidence="3" id="KW-1185">Reference proteome</keyword>
<evidence type="ECO:0000313" key="2">
    <source>
        <dbReference type="EMBL" id="SFA58815.1"/>
    </source>
</evidence>
<protein>
    <submittedName>
        <fullName evidence="2">YtkA-like</fullName>
    </submittedName>
</protein>
<feature type="domain" description="YtkA-like" evidence="1">
    <location>
        <begin position="87"/>
        <end position="150"/>
    </location>
</feature>
<evidence type="ECO:0000313" key="3">
    <source>
        <dbReference type="Proteomes" id="UP000198979"/>
    </source>
</evidence>
<dbReference type="Pfam" id="PF13115">
    <property type="entry name" value="YtkA"/>
    <property type="match status" value="1"/>
</dbReference>
<dbReference type="STRING" id="150248.SAMN05216169_10819"/>
<proteinExistence type="predicted"/>
<dbReference type="EMBL" id="FOJQ01000081">
    <property type="protein sequence ID" value="SFA58815.1"/>
    <property type="molecule type" value="Genomic_DNA"/>
</dbReference>
<dbReference type="AlphaFoldDB" id="A0A1I0U462"/>
<organism evidence="2 3">
    <name type="scientific">Anoxybacillus pushchinoensis</name>
    <dbReference type="NCBI Taxonomy" id="150248"/>
    <lineage>
        <taxon>Bacteria</taxon>
        <taxon>Bacillati</taxon>
        <taxon>Bacillota</taxon>
        <taxon>Bacilli</taxon>
        <taxon>Bacillales</taxon>
        <taxon>Anoxybacillaceae</taxon>
        <taxon>Anoxybacillus</taxon>
    </lineage>
</organism>
<evidence type="ECO:0000259" key="1">
    <source>
        <dbReference type="Pfam" id="PF13115"/>
    </source>
</evidence>
<name>A0A1I0U462_9BACL</name>
<dbReference type="Proteomes" id="UP000198979">
    <property type="component" value="Unassembled WGS sequence"/>
</dbReference>
<reference evidence="3" key="1">
    <citation type="submission" date="2016-10" db="EMBL/GenBank/DDBJ databases">
        <authorList>
            <person name="Varghese N."/>
            <person name="Submissions S."/>
        </authorList>
    </citation>
    <scope>NUCLEOTIDE SEQUENCE [LARGE SCALE GENOMIC DNA]</scope>
    <source>
        <strain evidence="3">K1</strain>
    </source>
</reference>
<gene>
    <name evidence="2" type="ORF">SAMN05216169_10819</name>
</gene>
<accession>A0A1I0U462</accession>